<feature type="transmembrane region" description="Helical" evidence="9">
    <location>
        <begin position="462"/>
        <end position="482"/>
    </location>
</feature>
<gene>
    <name evidence="11" type="primary">ribZ</name>
    <name evidence="11" type="ORF">AELLOGFF_04461</name>
</gene>
<dbReference type="SUPFAM" id="SSF103473">
    <property type="entry name" value="MFS general substrate transporter"/>
    <property type="match status" value="1"/>
</dbReference>
<dbReference type="GO" id="GO:0022857">
    <property type="term" value="F:transmembrane transporter activity"/>
    <property type="evidence" value="ECO:0007669"/>
    <property type="project" value="InterPro"/>
</dbReference>
<feature type="transmembrane region" description="Helical" evidence="9">
    <location>
        <begin position="169"/>
        <end position="188"/>
    </location>
</feature>
<evidence type="ECO:0000256" key="2">
    <source>
        <dbReference type="ARBA" id="ARBA00008537"/>
    </source>
</evidence>
<dbReference type="InterPro" id="IPR036259">
    <property type="entry name" value="MFS_trans_sf"/>
</dbReference>
<reference evidence="11 12" key="1">
    <citation type="submission" date="2019-11" db="EMBL/GenBank/DDBJ databases">
        <authorList>
            <person name="Holert J."/>
        </authorList>
    </citation>
    <scope>NUCLEOTIDE SEQUENCE [LARGE SCALE GENOMIC DNA]</scope>
    <source>
        <strain evidence="11">BC8_1</strain>
    </source>
</reference>
<dbReference type="RefSeq" id="WP_159231061.1">
    <property type="nucleotide sequence ID" value="NZ_CACSIP010000020.1"/>
</dbReference>
<comment type="subcellular location">
    <subcellularLocation>
        <location evidence="1">Cell membrane</location>
        <topology evidence="1">Multi-pass membrane protein</topology>
    </subcellularLocation>
</comment>
<feature type="transmembrane region" description="Helical" evidence="9">
    <location>
        <begin position="200"/>
        <end position="219"/>
    </location>
</feature>
<keyword evidence="5 9" id="KW-0812">Transmembrane</keyword>
<feature type="transmembrane region" description="Helical" evidence="9">
    <location>
        <begin position="18"/>
        <end position="46"/>
    </location>
</feature>
<protein>
    <submittedName>
        <fullName evidence="11">Riboflavin transporter RibZ</fullName>
    </submittedName>
</protein>
<accession>A0A5S9QSR9</accession>
<dbReference type="Gene3D" id="1.20.1250.20">
    <property type="entry name" value="MFS general substrate transporter like domains"/>
    <property type="match status" value="1"/>
</dbReference>
<feature type="transmembrane region" description="Helical" evidence="9">
    <location>
        <begin position="83"/>
        <end position="100"/>
    </location>
</feature>
<dbReference type="Proteomes" id="UP000430146">
    <property type="component" value="Unassembled WGS sequence"/>
</dbReference>
<comment type="similarity">
    <text evidence="2">Belongs to the major facilitator superfamily. EmrB family.</text>
</comment>
<feature type="transmembrane region" description="Helical" evidence="9">
    <location>
        <begin position="142"/>
        <end position="163"/>
    </location>
</feature>
<feature type="domain" description="Major facilitator superfamily (MFS) profile" evidence="10">
    <location>
        <begin position="17"/>
        <end position="483"/>
    </location>
</feature>
<dbReference type="PANTHER" id="PTHR42718">
    <property type="entry name" value="MAJOR FACILITATOR SUPERFAMILY MULTIDRUG TRANSPORTER MFSC"/>
    <property type="match status" value="1"/>
</dbReference>
<dbReference type="InterPro" id="IPR020846">
    <property type="entry name" value="MFS_dom"/>
</dbReference>
<evidence type="ECO:0000256" key="6">
    <source>
        <dbReference type="ARBA" id="ARBA00022989"/>
    </source>
</evidence>
<dbReference type="Gene3D" id="1.20.1720.10">
    <property type="entry name" value="Multidrug resistance protein D"/>
    <property type="match status" value="1"/>
</dbReference>
<dbReference type="CDD" id="cd17321">
    <property type="entry name" value="MFS_MMR_MDR_like"/>
    <property type="match status" value="1"/>
</dbReference>
<sequence>MPETVTARAPSANPWHALWALLIGFFMILVDATIVAVANPAIMASLGADYDAVIWVTSAYLLAYAVPLLVAGGLGDRYGPKNIYLLGLTVFTVASLWCGLSDSIGTLVAARVVQGIGAALLTPQTLSVITQTFPPHRRGVAMSVWGATAGVATLIGPLTGGVLVDYLGWQWIFIVNVPIGVVGLVLAARLVPTLPIQKHGFDLPGVVLSAVGMFLIVFALQEGQAFDWAPWIWATIVIGVAVMSAFLYWQSVTTGEPLIPLVIFRDRDFSMSNLGVATIGFVATAMFLPLMFYAQSVCGLSPTRAALLTAPMAVATGVLAPLVGRIVDRSHPRPVVGFGFSVIAIGLTWLSIEMTPTTPIWRLVLPLTAMGVGMAFIWSPLAATATRNLPPQLAGAGSGVYNTNRQVGSVLGSAGMAAFLASRLSAEMPAAANAAPRTEGAAIQLPEFLHAPFAAAMSQAMLLPAFVALIGVIAALLLLGFAPTPVAPVDPVDVARDDGDWDDGTFVDDDEYVEYVVSWDDQVAEPANEESAPTGEPDSASAHPEWRNILDLLLEEPPPGSEPTTYADNGFHEDDQPSARAGRHAREPD</sequence>
<keyword evidence="4" id="KW-1003">Cell membrane</keyword>
<dbReference type="AlphaFoldDB" id="A0A5S9QSR9"/>
<evidence type="ECO:0000313" key="12">
    <source>
        <dbReference type="Proteomes" id="UP000430146"/>
    </source>
</evidence>
<feature type="transmembrane region" description="Helical" evidence="9">
    <location>
        <begin position="364"/>
        <end position="383"/>
    </location>
</feature>
<proteinExistence type="inferred from homology"/>
<organism evidence="11 12">
    <name type="scientific">Mycolicibacterium vanbaalenii</name>
    <name type="common">Mycobacterium vanbaalenii</name>
    <dbReference type="NCBI Taxonomy" id="110539"/>
    <lineage>
        <taxon>Bacteria</taxon>
        <taxon>Bacillati</taxon>
        <taxon>Actinomycetota</taxon>
        <taxon>Actinomycetes</taxon>
        <taxon>Mycobacteriales</taxon>
        <taxon>Mycobacteriaceae</taxon>
        <taxon>Mycolicibacterium</taxon>
    </lineage>
</organism>
<evidence type="ECO:0000256" key="3">
    <source>
        <dbReference type="ARBA" id="ARBA00022448"/>
    </source>
</evidence>
<evidence type="ECO:0000313" key="11">
    <source>
        <dbReference type="EMBL" id="CAA0122534.1"/>
    </source>
</evidence>
<dbReference type="PROSITE" id="PS50850">
    <property type="entry name" value="MFS"/>
    <property type="match status" value="1"/>
</dbReference>
<keyword evidence="12" id="KW-1185">Reference proteome</keyword>
<dbReference type="EMBL" id="CACSIP010000020">
    <property type="protein sequence ID" value="CAA0122534.1"/>
    <property type="molecule type" value="Genomic_DNA"/>
</dbReference>
<dbReference type="OrthoDB" id="7375466at2"/>
<feature type="transmembrane region" description="Helical" evidence="9">
    <location>
        <begin position="335"/>
        <end position="352"/>
    </location>
</feature>
<evidence type="ECO:0000259" key="10">
    <source>
        <dbReference type="PROSITE" id="PS50850"/>
    </source>
</evidence>
<keyword evidence="3" id="KW-0813">Transport</keyword>
<feature type="transmembrane region" description="Helical" evidence="9">
    <location>
        <begin position="305"/>
        <end position="323"/>
    </location>
</feature>
<evidence type="ECO:0000256" key="5">
    <source>
        <dbReference type="ARBA" id="ARBA00022692"/>
    </source>
</evidence>
<dbReference type="NCBIfam" id="TIGR00711">
    <property type="entry name" value="efflux_EmrB"/>
    <property type="match status" value="1"/>
</dbReference>
<feature type="region of interest" description="Disordered" evidence="8">
    <location>
        <begin position="525"/>
        <end position="589"/>
    </location>
</feature>
<dbReference type="GO" id="GO:0005886">
    <property type="term" value="C:plasma membrane"/>
    <property type="evidence" value="ECO:0007669"/>
    <property type="project" value="UniProtKB-SubCell"/>
</dbReference>
<keyword evidence="6 9" id="KW-1133">Transmembrane helix</keyword>
<feature type="transmembrane region" description="Helical" evidence="9">
    <location>
        <begin position="112"/>
        <end position="130"/>
    </location>
</feature>
<name>A0A5S9QSR9_MYCVN</name>
<keyword evidence="7 9" id="KW-0472">Membrane</keyword>
<dbReference type="InterPro" id="IPR011701">
    <property type="entry name" value="MFS"/>
</dbReference>
<evidence type="ECO:0000256" key="7">
    <source>
        <dbReference type="ARBA" id="ARBA00023136"/>
    </source>
</evidence>
<dbReference type="PANTHER" id="PTHR42718:SF42">
    <property type="entry name" value="EXPORT PROTEIN"/>
    <property type="match status" value="1"/>
</dbReference>
<dbReference type="Pfam" id="PF07690">
    <property type="entry name" value="MFS_1"/>
    <property type="match status" value="1"/>
</dbReference>
<evidence type="ECO:0000256" key="1">
    <source>
        <dbReference type="ARBA" id="ARBA00004651"/>
    </source>
</evidence>
<feature type="transmembrane region" description="Helical" evidence="9">
    <location>
        <begin position="231"/>
        <end position="249"/>
    </location>
</feature>
<evidence type="ECO:0000256" key="8">
    <source>
        <dbReference type="SAM" id="MobiDB-lite"/>
    </source>
</evidence>
<evidence type="ECO:0000256" key="9">
    <source>
        <dbReference type="SAM" id="Phobius"/>
    </source>
</evidence>
<evidence type="ECO:0000256" key="4">
    <source>
        <dbReference type="ARBA" id="ARBA00022475"/>
    </source>
</evidence>
<feature type="transmembrane region" description="Helical" evidence="9">
    <location>
        <begin position="52"/>
        <end position="71"/>
    </location>
</feature>
<dbReference type="InterPro" id="IPR004638">
    <property type="entry name" value="EmrB-like"/>
</dbReference>
<feature type="transmembrane region" description="Helical" evidence="9">
    <location>
        <begin position="270"/>
        <end position="293"/>
    </location>
</feature>
<dbReference type="FunFam" id="1.20.1720.10:FF:000021">
    <property type="entry name" value="Drug resistance transporter, EmrB/QacA subfamily"/>
    <property type="match status" value="1"/>
</dbReference>